<proteinExistence type="predicted"/>
<dbReference type="AlphaFoldDB" id="A0A382LP29"/>
<accession>A0A382LP29</accession>
<evidence type="ECO:0000313" key="2">
    <source>
        <dbReference type="EMBL" id="SVC38113.1"/>
    </source>
</evidence>
<feature type="compositionally biased region" description="Basic and acidic residues" evidence="1">
    <location>
        <begin position="48"/>
        <end position="59"/>
    </location>
</feature>
<feature type="region of interest" description="Disordered" evidence="1">
    <location>
        <begin position="163"/>
        <end position="189"/>
    </location>
</feature>
<sequence>MSDPNELEKTIEELEAEVIAELEEATDELEEVKSDAMKPKANATPAEKGSKIEGERQDTGKPVVDPEQSDAPAKKVAAAAKEVGGDAQQKGEDSPEKSKGKIASSGGVPDKGKVGELKRKLAAGDETEHEGEELSEGPRTKDQHLEYFANMKSTQVKEMLKAYQSSLAEQDEDEEDEDEEEALENAKKEAIEKRIKDIDVKEDVNALMSGDDSLSEEFKNKAATIFEAAVKSKVRAEVERIHDEVATEKETEMDTFKDELSEKVD</sequence>
<protein>
    <submittedName>
        <fullName evidence="2">Uncharacterized protein</fullName>
    </submittedName>
</protein>
<dbReference type="EMBL" id="UINC01088140">
    <property type="protein sequence ID" value="SVC38113.1"/>
    <property type="molecule type" value="Genomic_DNA"/>
</dbReference>
<feature type="non-terminal residue" evidence="2">
    <location>
        <position position="265"/>
    </location>
</feature>
<reference evidence="2" key="1">
    <citation type="submission" date="2018-05" db="EMBL/GenBank/DDBJ databases">
        <authorList>
            <person name="Lanie J.A."/>
            <person name="Ng W.-L."/>
            <person name="Kazmierczak K.M."/>
            <person name="Andrzejewski T.M."/>
            <person name="Davidsen T.M."/>
            <person name="Wayne K.J."/>
            <person name="Tettelin H."/>
            <person name="Glass J.I."/>
            <person name="Rusch D."/>
            <person name="Podicherti R."/>
            <person name="Tsui H.-C.T."/>
            <person name="Winkler M.E."/>
        </authorList>
    </citation>
    <scope>NUCLEOTIDE SEQUENCE</scope>
</reference>
<evidence type="ECO:0000256" key="1">
    <source>
        <dbReference type="SAM" id="MobiDB-lite"/>
    </source>
</evidence>
<dbReference type="InterPro" id="IPR057966">
    <property type="entry name" value="T4_SCAF"/>
</dbReference>
<feature type="compositionally biased region" description="Basic and acidic residues" evidence="1">
    <location>
        <begin position="89"/>
        <end position="99"/>
    </location>
</feature>
<gene>
    <name evidence="2" type="ORF">METZ01_LOCUS290967</name>
</gene>
<dbReference type="Pfam" id="PF25623">
    <property type="entry name" value="T4_CASP"/>
    <property type="match status" value="1"/>
</dbReference>
<feature type="compositionally biased region" description="Acidic residues" evidence="1">
    <location>
        <begin position="125"/>
        <end position="135"/>
    </location>
</feature>
<name>A0A382LP29_9ZZZZ</name>
<feature type="compositionally biased region" description="Acidic residues" evidence="1">
    <location>
        <begin position="169"/>
        <end position="183"/>
    </location>
</feature>
<feature type="region of interest" description="Disordered" evidence="1">
    <location>
        <begin position="22"/>
        <end position="144"/>
    </location>
</feature>
<organism evidence="2">
    <name type="scientific">marine metagenome</name>
    <dbReference type="NCBI Taxonomy" id="408172"/>
    <lineage>
        <taxon>unclassified sequences</taxon>
        <taxon>metagenomes</taxon>
        <taxon>ecological metagenomes</taxon>
    </lineage>
</organism>
<feature type="region of interest" description="Disordered" evidence="1">
    <location>
        <begin position="245"/>
        <end position="265"/>
    </location>
</feature>
<feature type="compositionally biased region" description="Basic and acidic residues" evidence="1">
    <location>
        <begin position="110"/>
        <end position="123"/>
    </location>
</feature>